<evidence type="ECO:0000256" key="3">
    <source>
        <dbReference type="ARBA" id="ARBA00022884"/>
    </source>
</evidence>
<keyword evidence="3 7" id="KW-0694">RNA-binding</keyword>
<evidence type="ECO:0000256" key="4">
    <source>
        <dbReference type="ARBA" id="ARBA00022980"/>
    </source>
</evidence>
<name>A0ABX4MGE4_9HYPH</name>
<evidence type="ECO:0000313" key="10">
    <source>
        <dbReference type="Proteomes" id="UP000228979"/>
    </source>
</evidence>
<organism evidence="9 10">
    <name type="scientific">Candidatus Hodgkinia cicadicola</name>
    <dbReference type="NCBI Taxonomy" id="573658"/>
    <lineage>
        <taxon>Bacteria</taxon>
        <taxon>Pseudomonadati</taxon>
        <taxon>Pseudomonadota</taxon>
        <taxon>Alphaproteobacteria</taxon>
        <taxon>Hyphomicrobiales</taxon>
        <taxon>Candidatus Hodgkinia</taxon>
    </lineage>
</organism>
<dbReference type="Gene3D" id="3.30.860.10">
    <property type="entry name" value="30s Ribosomal Protein S19, Chain A"/>
    <property type="match status" value="1"/>
</dbReference>
<keyword evidence="2 7" id="KW-0699">rRNA-binding</keyword>
<protein>
    <recommendedName>
        <fullName evidence="6 7">Small ribosomal subunit protein uS19</fullName>
    </recommendedName>
</protein>
<dbReference type="InterPro" id="IPR002222">
    <property type="entry name" value="Ribosomal_uS19"/>
</dbReference>
<dbReference type="GO" id="GO:0005840">
    <property type="term" value="C:ribosome"/>
    <property type="evidence" value="ECO:0007669"/>
    <property type="project" value="UniProtKB-KW"/>
</dbReference>
<dbReference type="PANTHER" id="PTHR11880">
    <property type="entry name" value="RIBOSOMAL PROTEIN S19P FAMILY MEMBER"/>
    <property type="match status" value="1"/>
</dbReference>
<dbReference type="InterPro" id="IPR023575">
    <property type="entry name" value="Ribosomal_uS19_SF"/>
</dbReference>
<dbReference type="PIRSF" id="PIRSF002144">
    <property type="entry name" value="Ribosomal_S19"/>
    <property type="match status" value="1"/>
</dbReference>
<dbReference type="InterPro" id="IPR020934">
    <property type="entry name" value="Ribosomal_uS19_CS"/>
</dbReference>
<reference evidence="9" key="1">
    <citation type="submission" date="2017-09" db="EMBL/GenBank/DDBJ databases">
        <authorList>
            <person name="Campbell M.A."/>
            <person name="Lukasik P."/>
            <person name="Simon C."/>
            <person name="McCutcheon J.P."/>
        </authorList>
    </citation>
    <scope>NUCLEOTIDE SEQUENCE [LARGE SCALE GENOMIC DNA]</scope>
    <source>
        <strain evidence="9">TRYCRA</strain>
    </source>
</reference>
<dbReference type="HAMAP" id="MF_00531">
    <property type="entry name" value="Ribosomal_uS19"/>
    <property type="match status" value="1"/>
</dbReference>
<comment type="function">
    <text evidence="7">Protein S19 forms a complex with S13 that binds strongly to the 16S ribosomal RNA.</text>
</comment>
<dbReference type="EMBL" id="NXGP01000045">
    <property type="protein sequence ID" value="PIM95757.1"/>
    <property type="molecule type" value="Genomic_DNA"/>
</dbReference>
<comment type="caution">
    <text evidence="9">The sequence shown here is derived from an EMBL/GenBank/DDBJ whole genome shotgun (WGS) entry which is preliminary data.</text>
</comment>
<accession>A0ABX4MGE4</accession>
<evidence type="ECO:0000256" key="2">
    <source>
        <dbReference type="ARBA" id="ARBA00022730"/>
    </source>
</evidence>
<dbReference type="Pfam" id="PF00203">
    <property type="entry name" value="Ribosomal_S19"/>
    <property type="match status" value="1"/>
</dbReference>
<dbReference type="PANTHER" id="PTHR11880:SF8">
    <property type="entry name" value="SMALL RIBOSOMAL SUBUNIT PROTEIN US19M"/>
    <property type="match status" value="1"/>
</dbReference>
<gene>
    <name evidence="7 9" type="primary">rpsS</name>
    <name evidence="9" type="ORF">trycra_94</name>
</gene>
<dbReference type="PROSITE" id="PS00323">
    <property type="entry name" value="RIBOSOMAL_S19"/>
    <property type="match status" value="1"/>
</dbReference>
<keyword evidence="10" id="KW-1185">Reference proteome</keyword>
<dbReference type="InterPro" id="IPR005732">
    <property type="entry name" value="Ribosomal_uS19_bac-type"/>
</dbReference>
<keyword evidence="5 7" id="KW-0687">Ribonucleoprotein</keyword>
<dbReference type="Proteomes" id="UP000228979">
    <property type="component" value="Unassembled WGS sequence"/>
</dbReference>
<sequence>MSRSIWKPPFVSNKIIKKCYFKSNIKTWNRNTCIIPRFIGKIFEVHNGITFIKVKVTPLMVGHKLGEFSFTRKPCNHSD</sequence>
<evidence type="ECO:0000313" key="9">
    <source>
        <dbReference type="EMBL" id="PIM95757.1"/>
    </source>
</evidence>
<evidence type="ECO:0000256" key="6">
    <source>
        <dbReference type="ARBA" id="ARBA00035163"/>
    </source>
</evidence>
<evidence type="ECO:0000256" key="1">
    <source>
        <dbReference type="ARBA" id="ARBA00007345"/>
    </source>
</evidence>
<dbReference type="SUPFAM" id="SSF54570">
    <property type="entry name" value="Ribosomal protein S19"/>
    <property type="match status" value="1"/>
</dbReference>
<dbReference type="NCBIfam" id="TIGR01050">
    <property type="entry name" value="rpsS_bact"/>
    <property type="match status" value="1"/>
</dbReference>
<keyword evidence="4 7" id="KW-0689">Ribosomal protein</keyword>
<evidence type="ECO:0000256" key="7">
    <source>
        <dbReference type="HAMAP-Rule" id="MF_00531"/>
    </source>
</evidence>
<evidence type="ECO:0000256" key="8">
    <source>
        <dbReference type="RuleBase" id="RU003485"/>
    </source>
</evidence>
<evidence type="ECO:0000256" key="5">
    <source>
        <dbReference type="ARBA" id="ARBA00023274"/>
    </source>
</evidence>
<dbReference type="PRINTS" id="PR00975">
    <property type="entry name" value="RIBOSOMALS19"/>
</dbReference>
<proteinExistence type="inferred from homology"/>
<comment type="similarity">
    <text evidence="1 7 8">Belongs to the universal ribosomal protein uS19 family.</text>
</comment>